<dbReference type="Proteomes" id="UP001372338">
    <property type="component" value="Unassembled WGS sequence"/>
</dbReference>
<evidence type="ECO:0000259" key="9">
    <source>
        <dbReference type="SMART" id="SM00385"/>
    </source>
</evidence>
<keyword evidence="5" id="KW-0131">Cell cycle</keyword>
<dbReference type="InterPro" id="IPR036915">
    <property type="entry name" value="Cyclin-like_sf"/>
</dbReference>
<proteinExistence type="inferred from homology"/>
<protein>
    <recommendedName>
        <fullName evidence="6">B-like cyclin</fullName>
    </recommendedName>
</protein>
<evidence type="ECO:0000256" key="6">
    <source>
        <dbReference type="ARBA" id="ARBA00032263"/>
    </source>
</evidence>
<keyword evidence="3" id="KW-0132">Cell division</keyword>
<dbReference type="AlphaFoldDB" id="A0AAN9IAJ9"/>
<dbReference type="Pfam" id="PF02984">
    <property type="entry name" value="Cyclin_C"/>
    <property type="match status" value="1"/>
</dbReference>
<evidence type="ECO:0000256" key="1">
    <source>
        <dbReference type="ARBA" id="ARBA00009065"/>
    </source>
</evidence>
<dbReference type="InterPro" id="IPR048258">
    <property type="entry name" value="Cyclins_cyclin-box"/>
</dbReference>
<feature type="domain" description="Cyclin-like" evidence="9">
    <location>
        <begin position="74"/>
        <end position="162"/>
    </location>
</feature>
<dbReference type="InterPro" id="IPR004367">
    <property type="entry name" value="Cyclin_C-dom"/>
</dbReference>
<evidence type="ECO:0000313" key="11">
    <source>
        <dbReference type="EMBL" id="KAK7269935.1"/>
    </source>
</evidence>
<evidence type="ECO:0000256" key="3">
    <source>
        <dbReference type="ARBA" id="ARBA00022618"/>
    </source>
</evidence>
<keyword evidence="4 7" id="KW-0195">Cyclin</keyword>
<dbReference type="InterPro" id="IPR039361">
    <property type="entry name" value="Cyclin"/>
</dbReference>
<evidence type="ECO:0000256" key="4">
    <source>
        <dbReference type="ARBA" id="ARBA00023127"/>
    </source>
</evidence>
<gene>
    <name evidence="11" type="ORF">RIF29_22751</name>
</gene>
<evidence type="ECO:0000313" key="12">
    <source>
        <dbReference type="Proteomes" id="UP001372338"/>
    </source>
</evidence>
<dbReference type="InterPro" id="IPR006671">
    <property type="entry name" value="Cyclin_N"/>
</dbReference>
<keyword evidence="12" id="KW-1185">Reference proteome</keyword>
<comment type="caution">
    <text evidence="11">The sequence shown here is derived from an EMBL/GenBank/DDBJ whole genome shotgun (WGS) entry which is preliminary data.</text>
</comment>
<dbReference type="SUPFAM" id="SSF47954">
    <property type="entry name" value="Cyclin-like"/>
    <property type="match status" value="1"/>
</dbReference>
<dbReference type="SMART" id="SM01332">
    <property type="entry name" value="Cyclin_C"/>
    <property type="match status" value="1"/>
</dbReference>
<feature type="region of interest" description="Disordered" evidence="8">
    <location>
        <begin position="307"/>
        <end position="330"/>
    </location>
</feature>
<dbReference type="Gene3D" id="1.10.472.10">
    <property type="entry name" value="Cyclin-like"/>
    <property type="match status" value="2"/>
</dbReference>
<comment type="similarity">
    <text evidence="1">Belongs to the cyclin family. Cyclin D subfamily.</text>
</comment>
<feature type="compositionally biased region" description="Polar residues" evidence="8">
    <location>
        <begin position="320"/>
        <end position="330"/>
    </location>
</feature>
<accession>A0AAN9IAJ9</accession>
<dbReference type="FunFam" id="1.10.472.10:FF:000040">
    <property type="entry name" value="D6-type cyclin"/>
    <property type="match status" value="1"/>
</dbReference>
<evidence type="ECO:0000256" key="8">
    <source>
        <dbReference type="SAM" id="MobiDB-lite"/>
    </source>
</evidence>
<dbReference type="PROSITE" id="PS00292">
    <property type="entry name" value="CYCLINS"/>
    <property type="match status" value="1"/>
</dbReference>
<feature type="domain" description="Cyclin C-terminal" evidence="10">
    <location>
        <begin position="171"/>
        <end position="287"/>
    </location>
</feature>
<evidence type="ECO:0000256" key="7">
    <source>
        <dbReference type="RuleBase" id="RU000383"/>
    </source>
</evidence>
<dbReference type="CDD" id="cd20544">
    <property type="entry name" value="CYCLIN_AtCycD-like_rpt2"/>
    <property type="match status" value="1"/>
</dbReference>
<evidence type="ECO:0000256" key="5">
    <source>
        <dbReference type="ARBA" id="ARBA00023306"/>
    </source>
</evidence>
<evidence type="ECO:0000259" key="10">
    <source>
        <dbReference type="SMART" id="SM01332"/>
    </source>
</evidence>
<sequence length="330" mass="36912">MSSLSPDHSAAGSFFRGEVISDHLSPPATFSPQLDEEAITALIEAEAHHMPESDYLQRCRNRLVNMTARLDAVNWILKVHAFYHFRPVTAFLSINYLDRFLSCTPLPRERKWAFQLVSVACLSLAAKMEESEVPLLVELQRSEPRFVFEPKTVQRMELRIMSNLNWRLRSVTPFDYMHYFITNLPSSSSAQTDSVVMNRLLSTASDLIIATTRVIDFLEFGPSIMAAAAVLSSAGIVTGNTQSPFCFHQRLNNEMVRRCQQLMEEYVVDTCPYSCRRPQPVSPSSPVGVLDAVATCGSCDTPSDRNYPISAQAQTQAQAEPQTSPCDPLP</sequence>
<dbReference type="EMBL" id="JAYWIO010000004">
    <property type="protein sequence ID" value="KAK7269935.1"/>
    <property type="molecule type" value="Genomic_DNA"/>
</dbReference>
<dbReference type="SMART" id="SM00385">
    <property type="entry name" value="CYCLIN"/>
    <property type="match status" value="1"/>
</dbReference>
<reference evidence="11 12" key="1">
    <citation type="submission" date="2024-01" db="EMBL/GenBank/DDBJ databases">
        <title>The genomes of 5 underutilized Papilionoideae crops provide insights into root nodulation and disease resistanc.</title>
        <authorList>
            <person name="Yuan L."/>
        </authorList>
    </citation>
    <scope>NUCLEOTIDE SEQUENCE [LARGE SCALE GENOMIC DNA]</scope>
    <source>
        <strain evidence="11">ZHUSHIDOU_FW_LH</strain>
        <tissue evidence="11">Leaf</tissue>
    </source>
</reference>
<dbReference type="GO" id="GO:0051301">
    <property type="term" value="P:cell division"/>
    <property type="evidence" value="ECO:0007669"/>
    <property type="project" value="UniProtKB-KW"/>
</dbReference>
<dbReference type="Pfam" id="PF00134">
    <property type="entry name" value="Cyclin_N"/>
    <property type="match status" value="1"/>
</dbReference>
<dbReference type="FunFam" id="1.10.472.10:FF:000060">
    <property type="entry name" value="D6-type cyclin"/>
    <property type="match status" value="1"/>
</dbReference>
<comment type="subunit">
    <text evidence="2">Interacts with the CDC2 protein kinase to form a serine/threonine kinase holoenzyme complex also known as maturation promoting factor (MPF). The cyclin subunit imparts substrate specificity to the complex.</text>
</comment>
<dbReference type="InterPro" id="IPR013763">
    <property type="entry name" value="Cyclin-like_dom"/>
</dbReference>
<dbReference type="CDD" id="cd20543">
    <property type="entry name" value="CYCLIN_AtCycD-like_rpt1"/>
    <property type="match status" value="1"/>
</dbReference>
<name>A0AAN9IAJ9_CROPI</name>
<evidence type="ECO:0000256" key="2">
    <source>
        <dbReference type="ARBA" id="ARBA00011177"/>
    </source>
</evidence>
<dbReference type="PANTHER" id="PTHR10177">
    <property type="entry name" value="CYCLINS"/>
    <property type="match status" value="1"/>
</dbReference>
<organism evidence="11 12">
    <name type="scientific">Crotalaria pallida</name>
    <name type="common">Smooth rattlebox</name>
    <name type="synonym">Crotalaria striata</name>
    <dbReference type="NCBI Taxonomy" id="3830"/>
    <lineage>
        <taxon>Eukaryota</taxon>
        <taxon>Viridiplantae</taxon>
        <taxon>Streptophyta</taxon>
        <taxon>Embryophyta</taxon>
        <taxon>Tracheophyta</taxon>
        <taxon>Spermatophyta</taxon>
        <taxon>Magnoliopsida</taxon>
        <taxon>eudicotyledons</taxon>
        <taxon>Gunneridae</taxon>
        <taxon>Pentapetalae</taxon>
        <taxon>rosids</taxon>
        <taxon>fabids</taxon>
        <taxon>Fabales</taxon>
        <taxon>Fabaceae</taxon>
        <taxon>Papilionoideae</taxon>
        <taxon>50 kb inversion clade</taxon>
        <taxon>genistoids sensu lato</taxon>
        <taxon>core genistoids</taxon>
        <taxon>Crotalarieae</taxon>
        <taxon>Crotalaria</taxon>
    </lineage>
</organism>